<reference evidence="4" key="1">
    <citation type="journal article" date="2019" name="Mol. Phylogenet. Evol.">
        <title>Morphological evolution and classification of the red algal order Ceramiales inferred using plastid phylogenomics.</title>
        <authorList>
            <person name="Diaz-Tapia P."/>
            <person name="Pasella M.M."/>
            <person name="Verbruggen H."/>
            <person name="Maggs C.A."/>
        </authorList>
    </citation>
    <scope>NUCLEOTIDE SEQUENCE</scope>
    <source>
        <strain evidence="4">PD3001_3</strain>
    </source>
</reference>
<dbReference type="PRINTS" id="PR00061">
    <property type="entry name" value="RIBOSOMALL19"/>
</dbReference>
<sequence>MKQYQKNYSKIIQNIENQFLKDNLPQIDIGDNIKIKLIIQEGSKERIQTSEGVVIAKHNSRLNTTINVRKIIQNIGVERIYLIHSPRILNIEIMRKSKVRRSKLYYLRKRSGKATRLKRKL</sequence>
<dbReference type="FunFam" id="2.30.30.790:FF:000004">
    <property type="entry name" value="50S ribosomal protein L19, chloroplastic"/>
    <property type="match status" value="1"/>
</dbReference>
<keyword evidence="2 4" id="KW-0689">Ribosomal protein</keyword>
<gene>
    <name evidence="4" type="primary">rpl19</name>
</gene>
<dbReference type="GO" id="GO:0003729">
    <property type="term" value="F:mRNA binding"/>
    <property type="evidence" value="ECO:0007669"/>
    <property type="project" value="UniProtKB-ARBA"/>
</dbReference>
<dbReference type="InterPro" id="IPR008991">
    <property type="entry name" value="Translation_prot_SH3-like_sf"/>
</dbReference>
<dbReference type="Gene3D" id="2.30.30.790">
    <property type="match status" value="1"/>
</dbReference>
<reference evidence="4" key="2">
    <citation type="submission" date="2019-04" db="EMBL/GenBank/DDBJ databases">
        <authorList>
            <person name="Pasella M."/>
        </authorList>
    </citation>
    <scope>NUCLEOTIDE SEQUENCE</scope>
    <source>
        <strain evidence="4">PD3001_3</strain>
    </source>
</reference>
<dbReference type="PIRSF" id="PIRSF002191">
    <property type="entry name" value="Ribosomal_L19"/>
    <property type="match status" value="1"/>
</dbReference>
<name>A0A4D6WTL8_9FLOR</name>
<dbReference type="AlphaFoldDB" id="A0A4D6WTL8"/>
<dbReference type="InterPro" id="IPR018257">
    <property type="entry name" value="Ribosomal_bL19_CS"/>
</dbReference>
<dbReference type="InterPro" id="IPR001857">
    <property type="entry name" value="Ribosomal_bL19"/>
</dbReference>
<accession>A0A4D6WTL8</accession>
<evidence type="ECO:0000256" key="1">
    <source>
        <dbReference type="ARBA" id="ARBA00005781"/>
    </source>
</evidence>
<dbReference type="EMBL" id="MK814649">
    <property type="protein sequence ID" value="QCI06041.1"/>
    <property type="molecule type" value="Genomic_DNA"/>
</dbReference>
<keyword evidence="4" id="KW-0934">Plastid</keyword>
<dbReference type="PANTHER" id="PTHR15680:SF9">
    <property type="entry name" value="LARGE RIBOSOMAL SUBUNIT PROTEIN BL19M"/>
    <property type="match status" value="1"/>
</dbReference>
<dbReference type="SUPFAM" id="SSF50104">
    <property type="entry name" value="Translation proteins SH3-like domain"/>
    <property type="match status" value="1"/>
</dbReference>
<organism evidence="4">
    <name type="scientific">Delesseria sanguinea</name>
    <dbReference type="NCBI Taxonomy" id="131097"/>
    <lineage>
        <taxon>Eukaryota</taxon>
        <taxon>Rhodophyta</taxon>
        <taxon>Florideophyceae</taxon>
        <taxon>Rhodymeniophycidae</taxon>
        <taxon>Ceramiales</taxon>
        <taxon>Delesseriaceae</taxon>
        <taxon>Delesseria</taxon>
    </lineage>
</organism>
<proteinExistence type="inferred from homology"/>
<evidence type="ECO:0000256" key="2">
    <source>
        <dbReference type="ARBA" id="ARBA00022980"/>
    </source>
</evidence>
<comment type="similarity">
    <text evidence="1">Belongs to the bacterial ribosomal protein bL19 family.</text>
</comment>
<dbReference type="GO" id="GO:1990904">
    <property type="term" value="C:ribonucleoprotein complex"/>
    <property type="evidence" value="ECO:0007669"/>
    <property type="project" value="UniProtKB-KW"/>
</dbReference>
<dbReference type="NCBIfam" id="TIGR01024">
    <property type="entry name" value="rplS_bact"/>
    <property type="match status" value="1"/>
</dbReference>
<dbReference type="PROSITE" id="PS01015">
    <property type="entry name" value="RIBOSOMAL_L19"/>
    <property type="match status" value="1"/>
</dbReference>
<evidence type="ECO:0000313" key="4">
    <source>
        <dbReference type="EMBL" id="QCI06041.1"/>
    </source>
</evidence>
<dbReference type="HAMAP" id="MF_00402">
    <property type="entry name" value="Ribosomal_bL19"/>
    <property type="match status" value="1"/>
</dbReference>
<dbReference type="PANTHER" id="PTHR15680">
    <property type="entry name" value="RIBOSOMAL PROTEIN L19"/>
    <property type="match status" value="1"/>
</dbReference>
<keyword evidence="3" id="KW-0687">Ribonucleoprotein</keyword>
<dbReference type="GO" id="GO:0003735">
    <property type="term" value="F:structural constituent of ribosome"/>
    <property type="evidence" value="ECO:0007669"/>
    <property type="project" value="InterPro"/>
</dbReference>
<dbReference type="InterPro" id="IPR038657">
    <property type="entry name" value="Ribosomal_bL19_sf"/>
</dbReference>
<dbReference type="GO" id="GO:0006412">
    <property type="term" value="P:translation"/>
    <property type="evidence" value="ECO:0007669"/>
    <property type="project" value="InterPro"/>
</dbReference>
<geneLocation type="plastid" evidence="4"/>
<dbReference type="GO" id="GO:0005840">
    <property type="term" value="C:ribosome"/>
    <property type="evidence" value="ECO:0007669"/>
    <property type="project" value="UniProtKB-KW"/>
</dbReference>
<dbReference type="Pfam" id="PF01245">
    <property type="entry name" value="Ribosomal_L19"/>
    <property type="match status" value="1"/>
</dbReference>
<evidence type="ECO:0000256" key="3">
    <source>
        <dbReference type="ARBA" id="ARBA00023274"/>
    </source>
</evidence>
<protein>
    <submittedName>
        <fullName evidence="4">Ribosomal protein L19</fullName>
    </submittedName>
</protein>